<proteinExistence type="predicted"/>
<dbReference type="AlphaFoldDB" id="A0A5K7X673"/>
<evidence type="ECO:0000313" key="3">
    <source>
        <dbReference type="Proteomes" id="UP000326837"/>
    </source>
</evidence>
<dbReference type="EMBL" id="AP021861">
    <property type="protein sequence ID" value="BBO31322.1"/>
    <property type="molecule type" value="Genomic_DNA"/>
</dbReference>
<dbReference type="KEGG" id="lpav:PLANPX_0934"/>
<organism evidence="2 3">
    <name type="scientific">Lacipirellula parvula</name>
    <dbReference type="NCBI Taxonomy" id="2650471"/>
    <lineage>
        <taxon>Bacteria</taxon>
        <taxon>Pseudomonadati</taxon>
        <taxon>Planctomycetota</taxon>
        <taxon>Planctomycetia</taxon>
        <taxon>Pirellulales</taxon>
        <taxon>Lacipirellulaceae</taxon>
        <taxon>Lacipirellula</taxon>
    </lineage>
</organism>
<evidence type="ECO:0000313" key="2">
    <source>
        <dbReference type="EMBL" id="BBO31322.1"/>
    </source>
</evidence>
<dbReference type="Proteomes" id="UP000326837">
    <property type="component" value="Chromosome"/>
</dbReference>
<accession>A0A5K7X673</accession>
<protein>
    <submittedName>
        <fullName evidence="2">Uncharacterized protein</fullName>
    </submittedName>
</protein>
<gene>
    <name evidence="2" type="ORF">PLANPX_0934</name>
</gene>
<sequence>MGTIAARTGTVVRLPAGVGEHTGGTKLPLHSTGAAAGGPVAANRGGPRPACGTEVAAG</sequence>
<name>A0A5K7X673_9BACT</name>
<keyword evidence="3" id="KW-1185">Reference proteome</keyword>
<feature type="region of interest" description="Disordered" evidence="1">
    <location>
        <begin position="16"/>
        <end position="58"/>
    </location>
</feature>
<evidence type="ECO:0000256" key="1">
    <source>
        <dbReference type="SAM" id="MobiDB-lite"/>
    </source>
</evidence>
<reference evidence="3" key="1">
    <citation type="submission" date="2019-10" db="EMBL/GenBank/DDBJ databases">
        <title>Lacipirellula parvula gen. nov., sp. nov., representing a lineage of planctomycetes widespread in freshwater anoxic habitats, and description of the family Lacipirellulaceae.</title>
        <authorList>
            <person name="Dedysh S.N."/>
            <person name="Kulichevskaya I.S."/>
            <person name="Beletsky A.V."/>
            <person name="Rakitin A.L."/>
            <person name="Mardanov A.V."/>
            <person name="Ivanova A.A."/>
            <person name="Saltykova V.X."/>
            <person name="Rijpstra W.I.C."/>
            <person name="Sinninghe Damste J.S."/>
            <person name="Ravin N.V."/>
        </authorList>
    </citation>
    <scope>NUCLEOTIDE SEQUENCE [LARGE SCALE GENOMIC DNA]</scope>
    <source>
        <strain evidence="3">PX69</strain>
    </source>
</reference>